<proteinExistence type="predicted"/>
<dbReference type="AlphaFoldDB" id="A0A2S2QLW9"/>
<feature type="region of interest" description="Disordered" evidence="1">
    <location>
        <begin position="76"/>
        <end position="99"/>
    </location>
</feature>
<evidence type="ECO:0000313" key="2">
    <source>
        <dbReference type="EMBL" id="MBY78769.1"/>
    </source>
</evidence>
<sequence length="99" mass="11035">MSGKRIKLSGAAYQKAAKEKKKNNEELLQKIPKVHSFFPTRIVGSLELIPTEEYSQSKTCLPTDISKIEIPLNTTDDTKVITQPHSLQDNLPGRSEVKG</sequence>
<feature type="region of interest" description="Disordered" evidence="1">
    <location>
        <begin position="1"/>
        <end position="24"/>
    </location>
</feature>
<reference evidence="2" key="1">
    <citation type="submission" date="2018-04" db="EMBL/GenBank/DDBJ databases">
        <title>Transcriptome assembly of Sipha flava.</title>
        <authorList>
            <person name="Scully E.D."/>
            <person name="Geib S.M."/>
            <person name="Palmer N.A."/>
            <person name="Koch K."/>
            <person name="Bradshaw J."/>
            <person name="Heng-Moss T."/>
            <person name="Sarath G."/>
        </authorList>
    </citation>
    <scope>NUCLEOTIDE SEQUENCE</scope>
</reference>
<evidence type="ECO:0000256" key="1">
    <source>
        <dbReference type="SAM" id="MobiDB-lite"/>
    </source>
</evidence>
<organism evidence="2">
    <name type="scientific">Sipha flava</name>
    <name type="common">yellow sugarcane aphid</name>
    <dbReference type="NCBI Taxonomy" id="143950"/>
    <lineage>
        <taxon>Eukaryota</taxon>
        <taxon>Metazoa</taxon>
        <taxon>Ecdysozoa</taxon>
        <taxon>Arthropoda</taxon>
        <taxon>Hexapoda</taxon>
        <taxon>Insecta</taxon>
        <taxon>Pterygota</taxon>
        <taxon>Neoptera</taxon>
        <taxon>Paraneoptera</taxon>
        <taxon>Hemiptera</taxon>
        <taxon>Sternorrhyncha</taxon>
        <taxon>Aphidomorpha</taxon>
        <taxon>Aphidoidea</taxon>
        <taxon>Aphididae</taxon>
        <taxon>Sipha</taxon>
    </lineage>
</organism>
<accession>A0A2S2QLW9</accession>
<feature type="compositionally biased region" description="Polar residues" evidence="1">
    <location>
        <begin position="76"/>
        <end position="89"/>
    </location>
</feature>
<dbReference type="EMBL" id="GGMS01009566">
    <property type="protein sequence ID" value="MBY78769.1"/>
    <property type="molecule type" value="Transcribed_RNA"/>
</dbReference>
<gene>
    <name evidence="2" type="ORF">g.87248</name>
</gene>
<protein>
    <submittedName>
        <fullName evidence="2">Uncharacterized protein</fullName>
    </submittedName>
</protein>
<name>A0A2S2QLW9_9HEMI</name>